<evidence type="ECO:0000259" key="1">
    <source>
        <dbReference type="Pfam" id="PF12728"/>
    </source>
</evidence>
<dbReference type="KEGG" id="vg:28800872"/>
<organism evidence="2 3">
    <name type="scientific">Gordonia phage Gsput1</name>
    <dbReference type="NCBI Taxonomy" id="1622193"/>
    <lineage>
        <taxon>Viruses</taxon>
        <taxon>Duplodnaviria</taxon>
        <taxon>Heunggongvirae</taxon>
        <taxon>Uroviricota</taxon>
        <taxon>Caudoviricetes</taxon>
        <taxon>Ruthgordonvirinae</taxon>
        <taxon>Gesputvirus</taxon>
        <taxon>Gesputvirus gsput1</taxon>
    </lineage>
</organism>
<proteinExistence type="predicted"/>
<evidence type="ECO:0000313" key="3">
    <source>
        <dbReference type="Proteomes" id="UP000033018"/>
    </source>
</evidence>
<gene>
    <name evidence="2" type="ORF">Gsput1_33</name>
</gene>
<dbReference type="InterPro" id="IPR009061">
    <property type="entry name" value="DNA-bd_dom_put_sf"/>
</dbReference>
<reference evidence="2 3" key="1">
    <citation type="journal article" date="2015" name="Sci. Rep.">
        <title>Bacteriophages of wastewater foaming-associated filamentous Gordonia reduce host levels in raw activated sludge.</title>
        <authorList>
            <person name="Liu M."/>
            <person name="Gill J.J."/>
            <person name="Young R."/>
            <person name="Summer E.J."/>
        </authorList>
    </citation>
    <scope>NUCLEOTIDE SEQUENCE [LARGE SCALE GENOMIC DNA]</scope>
</reference>
<name>A0A0E3XA16_9CAUD</name>
<dbReference type="SUPFAM" id="SSF46955">
    <property type="entry name" value="Putative DNA-binding domain"/>
    <property type="match status" value="1"/>
</dbReference>
<feature type="domain" description="Helix-turn-helix" evidence="1">
    <location>
        <begin position="11"/>
        <end position="60"/>
    </location>
</feature>
<dbReference type="Pfam" id="PF12728">
    <property type="entry name" value="HTH_17"/>
    <property type="match status" value="1"/>
</dbReference>
<evidence type="ECO:0000313" key="2">
    <source>
        <dbReference type="EMBL" id="AKC03058.1"/>
    </source>
</evidence>
<protein>
    <submittedName>
        <fullName evidence="2">DNA binding protein</fullName>
    </submittedName>
</protein>
<dbReference type="EMBL" id="KP790011">
    <property type="protein sequence ID" value="AKC03058.1"/>
    <property type="molecule type" value="Genomic_DNA"/>
</dbReference>
<sequence length="64" mass="7136">MTSATLPRMAYTVAEAAQVAGCSEKTIRRALWADELKGHQRKAPNGSWRIRPADLERWALGNVK</sequence>
<accession>A0A0E3XA16</accession>
<dbReference type="RefSeq" id="YP_009275719.1">
    <property type="nucleotide sequence ID" value="NC_030932.1"/>
</dbReference>
<dbReference type="Proteomes" id="UP000033018">
    <property type="component" value="Segment"/>
</dbReference>
<dbReference type="InterPro" id="IPR041657">
    <property type="entry name" value="HTH_17"/>
</dbReference>
<keyword evidence="3" id="KW-1185">Reference proteome</keyword>
<dbReference type="GeneID" id="28800872"/>
<dbReference type="OrthoDB" id="39997at10239"/>